<dbReference type="Pfam" id="PF02678">
    <property type="entry name" value="Pirin"/>
    <property type="match status" value="1"/>
</dbReference>
<dbReference type="InterPro" id="IPR003829">
    <property type="entry name" value="Pirin_N_dom"/>
</dbReference>
<dbReference type="RefSeq" id="WP_076096051.1">
    <property type="nucleotide sequence ID" value="NZ_MTHD01000004.1"/>
</dbReference>
<dbReference type="Gene3D" id="2.60.120.10">
    <property type="entry name" value="Jelly Rolls"/>
    <property type="match status" value="1"/>
</dbReference>
<proteinExistence type="inferred from homology"/>
<keyword evidence="6" id="KW-0223">Dioxygenase</keyword>
<dbReference type="PANTHER" id="PTHR13903:SF8">
    <property type="entry name" value="PIRIN"/>
    <property type="match status" value="1"/>
</dbReference>
<evidence type="ECO:0000313" key="6">
    <source>
        <dbReference type="EMBL" id="OMG53224.1"/>
    </source>
</evidence>
<dbReference type="Pfam" id="PF05726">
    <property type="entry name" value="Pirin_C"/>
    <property type="match status" value="1"/>
</dbReference>
<sequence>MSAIQRIATRETELGAGLTIRRALPTRQRRMVGAWCFLDHIGPIDFAPDAGMHVGTHPHIGLQTFTWPVTGEILHRDSLGNEQLIRPGEVNLMTAGLGIAHTEDSPLPGQRLHAAQLWIALPPEQRDCPPDFVHYTELPTWSADGAEFTLLAGDHQGRRAPTRIHTPLLGLDIAATTNVTVDLPLRPEFEYGLLPLLGQIDAAGETLGGDEFLYLEPGRDNLQLKLPAGSKALLLGGEPYTAPLQMWWNFVAGDRASIAEAQRQWENGNPRFGPVGDGCAPRLMPPALPAGWG</sequence>
<dbReference type="GO" id="GO:0046872">
    <property type="term" value="F:metal ion binding"/>
    <property type="evidence" value="ECO:0007669"/>
    <property type="project" value="UniProtKB-KW"/>
</dbReference>
<organism evidence="6 7">
    <name type="scientific">Azonexus hydrophilus</name>
    <dbReference type="NCBI Taxonomy" id="418702"/>
    <lineage>
        <taxon>Bacteria</taxon>
        <taxon>Pseudomonadati</taxon>
        <taxon>Pseudomonadota</taxon>
        <taxon>Betaproteobacteria</taxon>
        <taxon>Rhodocyclales</taxon>
        <taxon>Azonexaceae</taxon>
        <taxon>Azonexus</taxon>
    </lineage>
</organism>
<feature type="domain" description="Pirin N-terminal" evidence="4">
    <location>
        <begin position="19"/>
        <end position="119"/>
    </location>
</feature>
<comment type="caution">
    <text evidence="6">The sequence shown here is derived from an EMBL/GenBank/DDBJ whole genome shotgun (WGS) entry which is preliminary data.</text>
</comment>
<keyword evidence="7" id="KW-1185">Reference proteome</keyword>
<feature type="domain" description="Pirin C-terminal" evidence="5">
    <location>
        <begin position="171"/>
        <end position="269"/>
    </location>
</feature>
<dbReference type="CDD" id="cd02909">
    <property type="entry name" value="cupin_pirin_N"/>
    <property type="match status" value="1"/>
</dbReference>
<dbReference type="InterPro" id="IPR012093">
    <property type="entry name" value="Pirin"/>
</dbReference>
<dbReference type="STRING" id="418702.BJN45_13490"/>
<gene>
    <name evidence="6" type="ORF">BJN45_13490</name>
</gene>
<feature type="binding site" evidence="2">
    <location>
        <position position="57"/>
    </location>
    <ligand>
        <name>Fe cation</name>
        <dbReference type="ChEBI" id="CHEBI:24875"/>
    </ligand>
</feature>
<evidence type="ECO:0000259" key="5">
    <source>
        <dbReference type="Pfam" id="PF05726"/>
    </source>
</evidence>
<evidence type="ECO:0000256" key="3">
    <source>
        <dbReference type="RuleBase" id="RU003457"/>
    </source>
</evidence>
<comment type="cofactor">
    <cofactor evidence="2">
        <name>Fe cation</name>
        <dbReference type="ChEBI" id="CHEBI:24875"/>
    </cofactor>
    <text evidence="2">Binds 1 Fe cation per subunit.</text>
</comment>
<dbReference type="CDD" id="cd02247">
    <property type="entry name" value="cupin_pirin_C"/>
    <property type="match status" value="1"/>
</dbReference>
<comment type="similarity">
    <text evidence="1 3">Belongs to the pirin family.</text>
</comment>
<evidence type="ECO:0000259" key="4">
    <source>
        <dbReference type="Pfam" id="PF02678"/>
    </source>
</evidence>
<dbReference type="InterPro" id="IPR014710">
    <property type="entry name" value="RmlC-like_jellyroll"/>
</dbReference>
<dbReference type="SUPFAM" id="SSF51182">
    <property type="entry name" value="RmlC-like cupins"/>
    <property type="match status" value="1"/>
</dbReference>
<dbReference type="PANTHER" id="PTHR13903">
    <property type="entry name" value="PIRIN-RELATED"/>
    <property type="match status" value="1"/>
</dbReference>
<dbReference type="OrthoDB" id="321327at2"/>
<feature type="binding site" evidence="2">
    <location>
        <position position="101"/>
    </location>
    <ligand>
        <name>Fe cation</name>
        <dbReference type="ChEBI" id="CHEBI:24875"/>
    </ligand>
</feature>
<keyword evidence="2" id="KW-0479">Metal-binding</keyword>
<dbReference type="GO" id="GO:0051213">
    <property type="term" value="F:dioxygenase activity"/>
    <property type="evidence" value="ECO:0007669"/>
    <property type="project" value="UniProtKB-KW"/>
</dbReference>
<reference evidence="6 7" key="1">
    <citation type="submission" date="2016-10" db="EMBL/GenBank/DDBJ databases">
        <title>Alkaliphiles isolated from bioreactors.</title>
        <authorList>
            <person name="Salah Z."/>
            <person name="Rout S.P."/>
            <person name="Humphreys P.N."/>
        </authorList>
    </citation>
    <scope>NUCLEOTIDE SEQUENCE [LARGE SCALE GENOMIC DNA]</scope>
    <source>
        <strain evidence="6 7">ZS02</strain>
    </source>
</reference>
<dbReference type="EMBL" id="MTHD01000004">
    <property type="protein sequence ID" value="OMG53224.1"/>
    <property type="molecule type" value="Genomic_DNA"/>
</dbReference>
<feature type="binding site" evidence="2">
    <location>
        <position position="103"/>
    </location>
    <ligand>
        <name>Fe cation</name>
        <dbReference type="ChEBI" id="CHEBI:24875"/>
    </ligand>
</feature>
<dbReference type="InterPro" id="IPR008778">
    <property type="entry name" value="Pirin_C_dom"/>
</dbReference>
<evidence type="ECO:0000256" key="1">
    <source>
        <dbReference type="ARBA" id="ARBA00008416"/>
    </source>
</evidence>
<evidence type="ECO:0000256" key="2">
    <source>
        <dbReference type="PIRSR" id="PIRSR006232-1"/>
    </source>
</evidence>
<dbReference type="Proteomes" id="UP000187526">
    <property type="component" value="Unassembled WGS sequence"/>
</dbReference>
<accession>A0A1R1I3M4</accession>
<dbReference type="AlphaFoldDB" id="A0A1R1I3M4"/>
<dbReference type="PIRSF" id="PIRSF006232">
    <property type="entry name" value="Pirin"/>
    <property type="match status" value="1"/>
</dbReference>
<name>A0A1R1I3M4_9RHOO</name>
<keyword evidence="6" id="KW-0560">Oxidoreductase</keyword>
<dbReference type="InterPro" id="IPR011051">
    <property type="entry name" value="RmlC_Cupin_sf"/>
</dbReference>
<evidence type="ECO:0000313" key="7">
    <source>
        <dbReference type="Proteomes" id="UP000187526"/>
    </source>
</evidence>
<feature type="binding site" evidence="2">
    <location>
        <position position="59"/>
    </location>
    <ligand>
        <name>Fe cation</name>
        <dbReference type="ChEBI" id="CHEBI:24875"/>
    </ligand>
</feature>
<keyword evidence="2" id="KW-0408">Iron</keyword>
<protein>
    <submittedName>
        <fullName evidence="6">Quercetin 2,3-dioxygenase</fullName>
    </submittedName>
</protein>